<gene>
    <name evidence="2" type="ORF">DPMN_185140</name>
</gene>
<keyword evidence="3" id="KW-1185">Reference proteome</keyword>
<organism evidence="2 3">
    <name type="scientific">Dreissena polymorpha</name>
    <name type="common">Zebra mussel</name>
    <name type="synonym">Mytilus polymorpha</name>
    <dbReference type="NCBI Taxonomy" id="45954"/>
    <lineage>
        <taxon>Eukaryota</taxon>
        <taxon>Metazoa</taxon>
        <taxon>Spiralia</taxon>
        <taxon>Lophotrochozoa</taxon>
        <taxon>Mollusca</taxon>
        <taxon>Bivalvia</taxon>
        <taxon>Autobranchia</taxon>
        <taxon>Heteroconchia</taxon>
        <taxon>Euheterodonta</taxon>
        <taxon>Imparidentia</taxon>
        <taxon>Neoheterodontei</taxon>
        <taxon>Myida</taxon>
        <taxon>Dreissenoidea</taxon>
        <taxon>Dreissenidae</taxon>
        <taxon>Dreissena</taxon>
    </lineage>
</organism>
<keyword evidence="1" id="KW-1133">Transmembrane helix</keyword>
<protein>
    <submittedName>
        <fullName evidence="2">Uncharacterized protein</fullName>
    </submittedName>
</protein>
<sequence>MSLSKSCCRYIESDTHVFSGKFCEVRVAKNKQASVEKLQLESKYIVAIATSVSGVIMIAAVVAIVCLVYRLRRMAAKDGDERYIYSS</sequence>
<keyword evidence="1" id="KW-0472">Membrane</keyword>
<evidence type="ECO:0000313" key="2">
    <source>
        <dbReference type="EMBL" id="KAH3750613.1"/>
    </source>
</evidence>
<dbReference type="EMBL" id="JAIWYP010000010">
    <property type="protein sequence ID" value="KAH3750613.1"/>
    <property type="molecule type" value="Genomic_DNA"/>
</dbReference>
<reference evidence="2" key="2">
    <citation type="submission" date="2020-11" db="EMBL/GenBank/DDBJ databases">
        <authorList>
            <person name="McCartney M.A."/>
            <person name="Auch B."/>
            <person name="Kono T."/>
            <person name="Mallez S."/>
            <person name="Becker A."/>
            <person name="Gohl D.M."/>
            <person name="Silverstein K.A.T."/>
            <person name="Koren S."/>
            <person name="Bechman K.B."/>
            <person name="Herman A."/>
            <person name="Abrahante J.E."/>
            <person name="Garbe J."/>
        </authorList>
    </citation>
    <scope>NUCLEOTIDE SEQUENCE</scope>
    <source>
        <strain evidence="2">Duluth1</strain>
        <tissue evidence="2">Whole animal</tissue>
    </source>
</reference>
<accession>A0A9D4DKD7</accession>
<keyword evidence="1" id="KW-0812">Transmembrane</keyword>
<feature type="transmembrane region" description="Helical" evidence="1">
    <location>
        <begin position="44"/>
        <end position="69"/>
    </location>
</feature>
<reference evidence="2" key="1">
    <citation type="journal article" date="2019" name="bioRxiv">
        <title>The Genome of the Zebra Mussel, Dreissena polymorpha: A Resource for Invasive Species Research.</title>
        <authorList>
            <person name="McCartney M.A."/>
            <person name="Auch B."/>
            <person name="Kono T."/>
            <person name="Mallez S."/>
            <person name="Zhang Y."/>
            <person name="Obille A."/>
            <person name="Becker A."/>
            <person name="Abrahante J.E."/>
            <person name="Garbe J."/>
            <person name="Badalamenti J.P."/>
            <person name="Herman A."/>
            <person name="Mangelson H."/>
            <person name="Liachko I."/>
            <person name="Sullivan S."/>
            <person name="Sone E.D."/>
            <person name="Koren S."/>
            <person name="Silverstein K.A.T."/>
            <person name="Beckman K.B."/>
            <person name="Gohl D.M."/>
        </authorList>
    </citation>
    <scope>NUCLEOTIDE SEQUENCE</scope>
    <source>
        <strain evidence="2">Duluth1</strain>
        <tissue evidence="2">Whole animal</tissue>
    </source>
</reference>
<proteinExistence type="predicted"/>
<comment type="caution">
    <text evidence="2">The sequence shown here is derived from an EMBL/GenBank/DDBJ whole genome shotgun (WGS) entry which is preliminary data.</text>
</comment>
<dbReference type="Proteomes" id="UP000828390">
    <property type="component" value="Unassembled WGS sequence"/>
</dbReference>
<evidence type="ECO:0000313" key="3">
    <source>
        <dbReference type="Proteomes" id="UP000828390"/>
    </source>
</evidence>
<dbReference type="AlphaFoldDB" id="A0A9D4DKD7"/>
<name>A0A9D4DKD7_DREPO</name>
<evidence type="ECO:0000256" key="1">
    <source>
        <dbReference type="SAM" id="Phobius"/>
    </source>
</evidence>